<evidence type="ECO:0000256" key="5">
    <source>
        <dbReference type="ARBA" id="ARBA00038359"/>
    </source>
</evidence>
<keyword evidence="4 6" id="KW-0472">Membrane</keyword>
<feature type="transmembrane region" description="Helical" evidence="6">
    <location>
        <begin position="237"/>
        <end position="259"/>
    </location>
</feature>
<evidence type="ECO:0000256" key="4">
    <source>
        <dbReference type="ARBA" id="ARBA00023136"/>
    </source>
</evidence>
<dbReference type="OrthoDB" id="2988756at2759"/>
<dbReference type="InterPro" id="IPR052337">
    <property type="entry name" value="SAT4-like"/>
</dbReference>
<evidence type="ECO:0000256" key="6">
    <source>
        <dbReference type="SAM" id="Phobius"/>
    </source>
</evidence>
<evidence type="ECO:0000256" key="1">
    <source>
        <dbReference type="ARBA" id="ARBA00004141"/>
    </source>
</evidence>
<organism evidence="8 9">
    <name type="scientific">Diplocarpon coronariae</name>
    <dbReference type="NCBI Taxonomy" id="2795749"/>
    <lineage>
        <taxon>Eukaryota</taxon>
        <taxon>Fungi</taxon>
        <taxon>Dikarya</taxon>
        <taxon>Ascomycota</taxon>
        <taxon>Pezizomycotina</taxon>
        <taxon>Leotiomycetes</taxon>
        <taxon>Helotiales</taxon>
        <taxon>Drepanopezizaceae</taxon>
        <taxon>Diplocarpon</taxon>
    </lineage>
</organism>
<dbReference type="InterPro" id="IPR049326">
    <property type="entry name" value="Rhodopsin_dom_fungi"/>
</dbReference>
<proteinExistence type="inferred from homology"/>
<protein>
    <recommendedName>
        <fullName evidence="7">Rhodopsin domain-containing protein</fullName>
    </recommendedName>
</protein>
<sequence length="359" mass="39481">MSSDTTTTRPLMVQAVSSIWLAMATLCVVIRLIGRFVFLKSGGLDDIAITISWAASVVNVVLGFIEVKYGMGKQIVDVAPADLMKATYLWIAAIFYNISLTFVKISIILQYLRFFVGSGIRLLAWMLLAFVVMCGIQVFFTSVFTCIPVSAFWGATRGRCINQVVVQFFNAGLNILTDILILALPVRVVWGLHLPHRQKVGLMFVFGLGGFVCLVSILRLHALYIMTTSSNITYDSAVVMTWSIVEAATGIICASLPAMRPFVSRLFPRFLATTYATQQPPVSSQGRFRSIPDSTVYSGKSIQLTSIESSNRMNKAACEKKPGKRSKDVYVTTMTTQDVECIGDPACDTSLVDKRPGRC</sequence>
<dbReference type="Pfam" id="PF20684">
    <property type="entry name" value="Fung_rhodopsin"/>
    <property type="match status" value="1"/>
</dbReference>
<evidence type="ECO:0000259" key="7">
    <source>
        <dbReference type="Pfam" id="PF20684"/>
    </source>
</evidence>
<dbReference type="Proteomes" id="UP000242519">
    <property type="component" value="Unassembled WGS sequence"/>
</dbReference>
<gene>
    <name evidence="8" type="ORF">B2J93_1963</name>
</gene>
<dbReference type="PANTHER" id="PTHR33048">
    <property type="entry name" value="PTH11-LIKE INTEGRAL MEMBRANE PROTEIN (AFU_ORTHOLOGUE AFUA_5G11245)"/>
    <property type="match status" value="1"/>
</dbReference>
<feature type="transmembrane region" description="Helical" evidence="6">
    <location>
        <begin position="12"/>
        <end position="34"/>
    </location>
</feature>
<accession>A0A218ZHV0</accession>
<dbReference type="PANTHER" id="PTHR33048:SF47">
    <property type="entry name" value="INTEGRAL MEMBRANE PROTEIN-RELATED"/>
    <property type="match status" value="1"/>
</dbReference>
<evidence type="ECO:0000313" key="9">
    <source>
        <dbReference type="Proteomes" id="UP000242519"/>
    </source>
</evidence>
<evidence type="ECO:0000256" key="2">
    <source>
        <dbReference type="ARBA" id="ARBA00022692"/>
    </source>
</evidence>
<dbReference type="STRING" id="503106.A0A218ZHV0"/>
<evidence type="ECO:0000256" key="3">
    <source>
        <dbReference type="ARBA" id="ARBA00022989"/>
    </source>
</evidence>
<keyword evidence="3 6" id="KW-1133">Transmembrane helix</keyword>
<dbReference type="InParanoid" id="A0A218ZHV0"/>
<feature type="transmembrane region" description="Helical" evidence="6">
    <location>
        <begin position="124"/>
        <end position="153"/>
    </location>
</feature>
<dbReference type="GO" id="GO:0016020">
    <property type="term" value="C:membrane"/>
    <property type="evidence" value="ECO:0007669"/>
    <property type="project" value="UniProtKB-SubCell"/>
</dbReference>
<comment type="subcellular location">
    <subcellularLocation>
        <location evidence="1">Membrane</location>
        <topology evidence="1">Multi-pass membrane protein</topology>
    </subcellularLocation>
</comment>
<feature type="transmembrane region" description="Helical" evidence="6">
    <location>
        <begin position="87"/>
        <end position="112"/>
    </location>
</feature>
<dbReference type="AlphaFoldDB" id="A0A218ZHV0"/>
<name>A0A218ZHV0_9HELO</name>
<feature type="transmembrane region" description="Helical" evidence="6">
    <location>
        <begin position="202"/>
        <end position="225"/>
    </location>
</feature>
<keyword evidence="9" id="KW-1185">Reference proteome</keyword>
<dbReference type="EMBL" id="MZNU01000019">
    <property type="protein sequence ID" value="OWP07190.1"/>
    <property type="molecule type" value="Genomic_DNA"/>
</dbReference>
<comment type="similarity">
    <text evidence="5">Belongs to the SAT4 family.</text>
</comment>
<feature type="transmembrane region" description="Helical" evidence="6">
    <location>
        <begin position="165"/>
        <end position="190"/>
    </location>
</feature>
<reference evidence="8 9" key="1">
    <citation type="submission" date="2017-04" db="EMBL/GenBank/DDBJ databases">
        <title>Draft genome sequence of Marssonina coronaria NL1: causal agent of apple blotch.</title>
        <authorList>
            <person name="Cheng Q."/>
        </authorList>
    </citation>
    <scope>NUCLEOTIDE SEQUENCE [LARGE SCALE GENOMIC DNA]</scope>
    <source>
        <strain evidence="8 9">NL1</strain>
    </source>
</reference>
<feature type="domain" description="Rhodopsin" evidence="7">
    <location>
        <begin position="30"/>
        <end position="265"/>
    </location>
</feature>
<feature type="transmembrane region" description="Helical" evidence="6">
    <location>
        <begin position="46"/>
        <end position="67"/>
    </location>
</feature>
<keyword evidence="2 6" id="KW-0812">Transmembrane</keyword>
<evidence type="ECO:0000313" key="8">
    <source>
        <dbReference type="EMBL" id="OWP07190.1"/>
    </source>
</evidence>
<comment type="caution">
    <text evidence="8">The sequence shown here is derived from an EMBL/GenBank/DDBJ whole genome shotgun (WGS) entry which is preliminary data.</text>
</comment>